<dbReference type="PRINTS" id="PR00834">
    <property type="entry name" value="PROTEASES2C"/>
</dbReference>
<feature type="domain" description="PDZ" evidence="4">
    <location>
        <begin position="262"/>
        <end position="320"/>
    </location>
</feature>
<evidence type="ECO:0000256" key="1">
    <source>
        <dbReference type="ARBA" id="ARBA00022670"/>
    </source>
</evidence>
<reference evidence="5 6" key="1">
    <citation type="submission" date="2020-08" db="EMBL/GenBank/DDBJ databases">
        <title>Edaphobacter telluris sp. nov. and Acidobacterium dinghuensis sp. nov., two acidobacteria isolated from forest soil.</title>
        <authorList>
            <person name="Fu J."/>
            <person name="Qiu L."/>
        </authorList>
    </citation>
    <scope>NUCLEOTIDE SEQUENCE [LARGE SCALE GENOMIC DNA]</scope>
    <source>
        <strain evidence="5">4Y35</strain>
    </source>
</reference>
<evidence type="ECO:0000259" key="4">
    <source>
        <dbReference type="PROSITE" id="PS50106"/>
    </source>
</evidence>
<dbReference type="AlphaFoldDB" id="A0A7G8BN02"/>
<dbReference type="InterPro" id="IPR036034">
    <property type="entry name" value="PDZ_sf"/>
</dbReference>
<dbReference type="PANTHER" id="PTHR43343:SF3">
    <property type="entry name" value="PROTEASE DO-LIKE 8, CHLOROPLASTIC"/>
    <property type="match status" value="1"/>
</dbReference>
<keyword evidence="2" id="KW-0378">Hydrolase</keyword>
<dbReference type="Proteomes" id="UP000515312">
    <property type="component" value="Chromosome"/>
</dbReference>
<feature type="region of interest" description="Disordered" evidence="3">
    <location>
        <begin position="1"/>
        <end position="25"/>
    </location>
</feature>
<evidence type="ECO:0000313" key="6">
    <source>
        <dbReference type="Proteomes" id="UP000515312"/>
    </source>
</evidence>
<dbReference type="Gene3D" id="2.30.42.10">
    <property type="match status" value="1"/>
</dbReference>
<sequence length="338" mass="35637">MEPRFSFLADTLPSDSIPNEPAPLDDTPLLDAYSTAVTRAVDRVSSSVVKIDVKSSSSRRGGSGSGFVFTPDGLVLTNSHVVHGGSRFQLTFNDGQQAFATLVGEDADTDTAVLRTDAPILQPATLGSSRTLRVGQLAIAVGNPFGFQFTVTAGVISALGRSMRSSTGRMMEEVIQTDAALNPGNSGGPLVNSRGEVIGINTATIVSAQGLCFAIGIDTAKFVASQLLQYGRVRRSWIGIAGQNVPLPRRLAYEYQLKEPTGILVVSVQDGSPSSHAALREGDIITALEGQPVAGIDALHRLLTAECAGQTLTLEILRGVERLQISITPETKPDEHDA</sequence>
<protein>
    <submittedName>
        <fullName evidence="5">Trypsin-like peptidase domain-containing protein</fullName>
    </submittedName>
</protein>
<dbReference type="GO" id="GO:0006508">
    <property type="term" value="P:proteolysis"/>
    <property type="evidence" value="ECO:0007669"/>
    <property type="project" value="UniProtKB-KW"/>
</dbReference>
<name>A0A7G8BN02_9BACT</name>
<dbReference type="PANTHER" id="PTHR43343">
    <property type="entry name" value="PEPTIDASE S12"/>
    <property type="match status" value="1"/>
</dbReference>
<gene>
    <name evidence="5" type="ORF">H7849_08455</name>
</gene>
<dbReference type="InterPro" id="IPR001478">
    <property type="entry name" value="PDZ"/>
</dbReference>
<dbReference type="SMART" id="SM00228">
    <property type="entry name" value="PDZ"/>
    <property type="match status" value="1"/>
</dbReference>
<dbReference type="EMBL" id="CP060394">
    <property type="protein sequence ID" value="QNI33922.1"/>
    <property type="molecule type" value="Genomic_DNA"/>
</dbReference>
<dbReference type="Gene3D" id="2.40.10.120">
    <property type="match status" value="1"/>
</dbReference>
<keyword evidence="6" id="KW-1185">Reference proteome</keyword>
<proteinExistence type="predicted"/>
<organism evidence="5 6">
    <name type="scientific">Alloacidobacterium dinghuense</name>
    <dbReference type="NCBI Taxonomy" id="2763107"/>
    <lineage>
        <taxon>Bacteria</taxon>
        <taxon>Pseudomonadati</taxon>
        <taxon>Acidobacteriota</taxon>
        <taxon>Terriglobia</taxon>
        <taxon>Terriglobales</taxon>
        <taxon>Acidobacteriaceae</taxon>
        <taxon>Alloacidobacterium</taxon>
    </lineage>
</organism>
<keyword evidence="1" id="KW-0645">Protease</keyword>
<evidence type="ECO:0000256" key="2">
    <source>
        <dbReference type="ARBA" id="ARBA00022801"/>
    </source>
</evidence>
<dbReference type="SUPFAM" id="SSF50156">
    <property type="entry name" value="PDZ domain-like"/>
    <property type="match status" value="1"/>
</dbReference>
<dbReference type="RefSeq" id="WP_186745666.1">
    <property type="nucleotide sequence ID" value="NZ_CP060394.1"/>
</dbReference>
<dbReference type="GO" id="GO:0004252">
    <property type="term" value="F:serine-type endopeptidase activity"/>
    <property type="evidence" value="ECO:0007669"/>
    <property type="project" value="InterPro"/>
</dbReference>
<dbReference type="Pfam" id="PF13365">
    <property type="entry name" value="Trypsin_2"/>
    <property type="match status" value="1"/>
</dbReference>
<evidence type="ECO:0000313" key="5">
    <source>
        <dbReference type="EMBL" id="QNI33922.1"/>
    </source>
</evidence>
<dbReference type="Pfam" id="PF13180">
    <property type="entry name" value="PDZ_2"/>
    <property type="match status" value="1"/>
</dbReference>
<dbReference type="InterPro" id="IPR051201">
    <property type="entry name" value="Chloro_Bact_Ser_Proteases"/>
</dbReference>
<dbReference type="InterPro" id="IPR001940">
    <property type="entry name" value="Peptidase_S1C"/>
</dbReference>
<accession>A0A7G8BN02</accession>
<dbReference type="PROSITE" id="PS50106">
    <property type="entry name" value="PDZ"/>
    <property type="match status" value="1"/>
</dbReference>
<dbReference type="KEGG" id="adin:H7849_08455"/>
<evidence type="ECO:0000256" key="3">
    <source>
        <dbReference type="SAM" id="MobiDB-lite"/>
    </source>
</evidence>
<dbReference type="InterPro" id="IPR009003">
    <property type="entry name" value="Peptidase_S1_PA"/>
</dbReference>
<dbReference type="SUPFAM" id="SSF50494">
    <property type="entry name" value="Trypsin-like serine proteases"/>
    <property type="match status" value="1"/>
</dbReference>